<evidence type="ECO:0000313" key="7">
    <source>
        <dbReference type="EMBL" id="GGK02714.1"/>
    </source>
</evidence>
<dbReference type="InterPro" id="IPR029063">
    <property type="entry name" value="SAM-dependent_MTases_sf"/>
</dbReference>
<evidence type="ECO:0000256" key="1">
    <source>
        <dbReference type="ARBA" id="ARBA00007867"/>
    </source>
</evidence>
<dbReference type="PROSITE" id="PS51006">
    <property type="entry name" value="PABS_2"/>
    <property type="match status" value="1"/>
</dbReference>
<dbReference type="AlphaFoldDB" id="A0A8J3BEG5"/>
<dbReference type="SUPFAM" id="SSF53335">
    <property type="entry name" value="S-adenosyl-L-methionine-dependent methyltransferases"/>
    <property type="match status" value="1"/>
</dbReference>
<accession>A0A8J3BEG5</accession>
<organism evidence="7 8">
    <name type="scientific">Pilimelia anulata</name>
    <dbReference type="NCBI Taxonomy" id="53371"/>
    <lineage>
        <taxon>Bacteria</taxon>
        <taxon>Bacillati</taxon>
        <taxon>Actinomycetota</taxon>
        <taxon>Actinomycetes</taxon>
        <taxon>Micromonosporales</taxon>
        <taxon>Micromonosporaceae</taxon>
        <taxon>Pilimelia</taxon>
    </lineage>
</organism>
<dbReference type="Pfam" id="PF17284">
    <property type="entry name" value="Spermine_synt_N"/>
    <property type="match status" value="1"/>
</dbReference>
<evidence type="ECO:0000256" key="3">
    <source>
        <dbReference type="ARBA" id="ARBA00023115"/>
    </source>
</evidence>
<dbReference type="PANTHER" id="PTHR11558">
    <property type="entry name" value="SPERMIDINE/SPERMINE SYNTHASE"/>
    <property type="match status" value="1"/>
</dbReference>
<comment type="catalytic activity">
    <reaction evidence="4">
        <text>S-adenosyl 3-(methylsulfanyl)propylamine + putrescine = S-methyl-5'-thioadenosine + spermidine + H(+)</text>
        <dbReference type="Rhea" id="RHEA:12721"/>
        <dbReference type="ChEBI" id="CHEBI:15378"/>
        <dbReference type="ChEBI" id="CHEBI:17509"/>
        <dbReference type="ChEBI" id="CHEBI:57443"/>
        <dbReference type="ChEBI" id="CHEBI:57834"/>
        <dbReference type="ChEBI" id="CHEBI:326268"/>
        <dbReference type="EC" id="2.5.1.16"/>
    </reaction>
</comment>
<dbReference type="HAMAP" id="MF_00198">
    <property type="entry name" value="Spermidine_synth"/>
    <property type="match status" value="1"/>
</dbReference>
<feature type="domain" description="PABS" evidence="6">
    <location>
        <begin position="6"/>
        <end position="246"/>
    </location>
</feature>
<evidence type="ECO:0000256" key="2">
    <source>
        <dbReference type="ARBA" id="ARBA00022679"/>
    </source>
</evidence>
<dbReference type="Proteomes" id="UP000649739">
    <property type="component" value="Unassembled WGS sequence"/>
</dbReference>
<evidence type="ECO:0000259" key="6">
    <source>
        <dbReference type="PROSITE" id="PS51006"/>
    </source>
</evidence>
<reference evidence="7" key="1">
    <citation type="journal article" date="2014" name="Int. J. Syst. Evol. Microbiol.">
        <title>Complete genome sequence of Corynebacterium casei LMG S-19264T (=DSM 44701T), isolated from a smear-ripened cheese.</title>
        <authorList>
            <consortium name="US DOE Joint Genome Institute (JGI-PGF)"/>
            <person name="Walter F."/>
            <person name="Albersmeier A."/>
            <person name="Kalinowski J."/>
            <person name="Ruckert C."/>
        </authorList>
    </citation>
    <scope>NUCLEOTIDE SEQUENCE</scope>
    <source>
        <strain evidence="7">JCM 3090</strain>
    </source>
</reference>
<feature type="binding site" evidence="4">
    <location>
        <position position="70"/>
    </location>
    <ligand>
        <name>spermidine</name>
        <dbReference type="ChEBI" id="CHEBI:57834"/>
    </ligand>
</feature>
<keyword evidence="2 4" id="KW-0808">Transferase</keyword>
<dbReference type="InterPro" id="IPR035246">
    <property type="entry name" value="Spermidine_synt_N"/>
</dbReference>
<dbReference type="EMBL" id="BMQB01000008">
    <property type="protein sequence ID" value="GGK02714.1"/>
    <property type="molecule type" value="Genomic_DNA"/>
</dbReference>
<feature type="binding site" evidence="4">
    <location>
        <begin position="146"/>
        <end position="147"/>
    </location>
    <ligand>
        <name>S-methyl-5'-thioadenosine</name>
        <dbReference type="ChEBI" id="CHEBI:17509"/>
    </ligand>
</feature>
<protein>
    <recommendedName>
        <fullName evidence="4">Polyamine aminopropyltransferase</fullName>
    </recommendedName>
    <alternativeName>
        <fullName evidence="4">Putrescine aminopropyltransferase</fullName>
        <shortName evidence="4">PAPT</shortName>
    </alternativeName>
    <alternativeName>
        <fullName evidence="4">Spermidine synthase</fullName>
        <shortName evidence="4">SPDS</shortName>
        <shortName evidence="4">SPDSY</shortName>
        <ecNumber evidence="4">2.5.1.16</ecNumber>
    </alternativeName>
</protein>
<dbReference type="EC" id="2.5.1.16" evidence="4"/>
<dbReference type="InterPro" id="IPR037163">
    <property type="entry name" value="Spermidine_synt_N_sf"/>
</dbReference>
<comment type="similarity">
    <text evidence="1 4">Belongs to the spermidine/spermine synthase family.</text>
</comment>
<comment type="caution">
    <text evidence="4">Lacks conserved residue(s) required for the propagation of feature annotation.</text>
</comment>
<sequence>MEDGPVHWFTESALPYASPGVRVQVAYTAVRHDERTPYGHVQVLDTPFHGRVLVLDGIIQTTERDEAIYHEMLVLPPALQHGAPRDILIVGGGDGGALRRALRLRSLRRVVQVEIDETVTRVCREHLPAIGGDAWDDPRVELVFADGAAYVADGGPAFDVIVLDLPDPIPGGPAEPLFGADFLAAAARRLAPGGVLALQCGSLTVQPAEVARTRAAAGRVFADTLLHHAVIPGYQLTSFGFLVAAAHPLRPAAAVAAGDWSNIDGVSEHLTPEVYAASTVLPPHLARRLATA</sequence>
<keyword evidence="3 4" id="KW-0620">Polyamine biosynthesis</keyword>
<dbReference type="PANTHER" id="PTHR11558:SF11">
    <property type="entry name" value="SPERMIDINE SYNTHASE"/>
    <property type="match status" value="1"/>
</dbReference>
<gene>
    <name evidence="4 7" type="primary">speE</name>
    <name evidence="7" type="ORF">GCM10010123_35840</name>
</gene>
<comment type="subunit">
    <text evidence="4">Homodimer or homotetramer.</text>
</comment>
<comment type="caution">
    <text evidence="7">The sequence shown here is derived from an EMBL/GenBank/DDBJ whole genome shotgun (WGS) entry which is preliminary data.</text>
</comment>
<dbReference type="Pfam" id="PF01564">
    <property type="entry name" value="Spermine_synth"/>
    <property type="match status" value="1"/>
</dbReference>
<evidence type="ECO:0000256" key="5">
    <source>
        <dbReference type="PROSITE-ProRule" id="PRU00354"/>
    </source>
</evidence>
<proteinExistence type="inferred from homology"/>
<feature type="active site" description="Proton acceptor" evidence="4 5">
    <location>
        <position position="164"/>
    </location>
</feature>
<feature type="binding site" evidence="4">
    <location>
        <position position="173"/>
    </location>
    <ligand>
        <name>S-methyl-5'-thioadenosine</name>
        <dbReference type="ChEBI" id="CHEBI:17509"/>
    </ligand>
</feature>
<evidence type="ECO:0000313" key="8">
    <source>
        <dbReference type="Proteomes" id="UP000649739"/>
    </source>
</evidence>
<dbReference type="GO" id="GO:0008295">
    <property type="term" value="P:spermidine biosynthetic process"/>
    <property type="evidence" value="ECO:0007669"/>
    <property type="project" value="UniProtKB-UniRule"/>
</dbReference>
<dbReference type="InterPro" id="IPR001045">
    <property type="entry name" value="Spermi_synthase"/>
</dbReference>
<comment type="function">
    <text evidence="4">Catalyzes the irreversible transfer of a propylamine group from the amino donor S-adenosylmethioninamine (decarboxy-AdoMet) to putrescine (1,4-diaminobutane) to yield spermidine.</text>
</comment>
<dbReference type="GO" id="GO:0004766">
    <property type="term" value="F:spermidine synthase activity"/>
    <property type="evidence" value="ECO:0007669"/>
    <property type="project" value="UniProtKB-UniRule"/>
</dbReference>
<dbReference type="GO" id="GO:0005829">
    <property type="term" value="C:cytosol"/>
    <property type="evidence" value="ECO:0007669"/>
    <property type="project" value="TreeGrafter"/>
</dbReference>
<dbReference type="Gene3D" id="2.30.140.10">
    <property type="entry name" value="Spermidine synthase, tetramerisation domain"/>
    <property type="match status" value="1"/>
</dbReference>
<comment type="pathway">
    <text evidence="4">Amine and polyamine biosynthesis; spermidine biosynthesis; spermidine from putrescine: step 1/1.</text>
</comment>
<keyword evidence="4" id="KW-0745">Spermidine biosynthesis</keyword>
<dbReference type="RefSeq" id="WP_189171330.1">
    <property type="nucleotide sequence ID" value="NZ_BMQB01000008.1"/>
</dbReference>
<keyword evidence="8" id="KW-1185">Reference proteome</keyword>
<dbReference type="Gene3D" id="3.40.50.150">
    <property type="entry name" value="Vaccinia Virus protein VP39"/>
    <property type="match status" value="1"/>
</dbReference>
<feature type="binding site" evidence="4">
    <location>
        <position position="94"/>
    </location>
    <ligand>
        <name>spermidine</name>
        <dbReference type="ChEBI" id="CHEBI:57834"/>
    </ligand>
</feature>
<name>A0A8J3BEG5_9ACTN</name>
<feature type="binding site" evidence="4">
    <location>
        <position position="114"/>
    </location>
    <ligand>
        <name>S-methyl-5'-thioadenosine</name>
        <dbReference type="ChEBI" id="CHEBI:17509"/>
    </ligand>
</feature>
<reference evidence="7" key="2">
    <citation type="submission" date="2020-09" db="EMBL/GenBank/DDBJ databases">
        <authorList>
            <person name="Sun Q."/>
            <person name="Ohkuma M."/>
        </authorList>
    </citation>
    <scope>NUCLEOTIDE SEQUENCE</scope>
    <source>
        <strain evidence="7">JCM 3090</strain>
    </source>
</reference>
<dbReference type="UniPathway" id="UPA00248">
    <property type="reaction ID" value="UER00314"/>
</dbReference>
<evidence type="ECO:0000256" key="4">
    <source>
        <dbReference type="HAMAP-Rule" id="MF_00198"/>
    </source>
</evidence>
<dbReference type="InterPro" id="IPR030374">
    <property type="entry name" value="PABS"/>
</dbReference>